<evidence type="ECO:0000256" key="2">
    <source>
        <dbReference type="SAM" id="SignalP"/>
    </source>
</evidence>
<gene>
    <name evidence="3" type="ORF">SIL72_14265</name>
</gene>
<dbReference type="EMBL" id="JAWXXX010000001">
    <property type="protein sequence ID" value="MDX5895188.1"/>
    <property type="molecule type" value="Genomic_DNA"/>
</dbReference>
<dbReference type="RefSeq" id="WP_084362632.1">
    <property type="nucleotide sequence ID" value="NZ_JAWXXX010000001.1"/>
</dbReference>
<name>A0AB35T9T8_RUBRA</name>
<dbReference type="AlphaFoldDB" id="A0AB35T9T8"/>
<feature type="signal peptide" evidence="2">
    <location>
        <begin position="1"/>
        <end position="17"/>
    </location>
</feature>
<evidence type="ECO:0000313" key="4">
    <source>
        <dbReference type="Proteomes" id="UP001281130"/>
    </source>
</evidence>
<feature type="transmembrane region" description="Helical" evidence="1">
    <location>
        <begin position="37"/>
        <end position="56"/>
    </location>
</feature>
<proteinExistence type="predicted"/>
<keyword evidence="1" id="KW-0812">Transmembrane</keyword>
<keyword evidence="1" id="KW-1133">Transmembrane helix</keyword>
<keyword evidence="1" id="KW-0472">Membrane</keyword>
<sequence length="102" mass="10013">MFVALIVLLAGSAPAFAQDAGGGGDAIQQTLTNVRNYLAALSFSVGGIGFVASLLVKGYASINENAHAYAAMGMKGSLWCIVAGVIVTPILSIAAGLAGGAG</sequence>
<reference evidence="3" key="1">
    <citation type="submission" date="2023-11" db="EMBL/GenBank/DDBJ databases">
        <title>MicrobeMod: A computational toolkit for identifying prokaryotic methylation and restriction-modification with nanopore sequencing.</title>
        <authorList>
            <person name="Crits-Christoph A."/>
            <person name="Kang S.C."/>
            <person name="Lee H."/>
            <person name="Ostrov N."/>
        </authorList>
    </citation>
    <scope>NUCLEOTIDE SEQUENCE</scope>
    <source>
        <strain evidence="3">ATCC 51242</strain>
    </source>
</reference>
<feature type="transmembrane region" description="Helical" evidence="1">
    <location>
        <begin position="77"/>
        <end position="98"/>
    </location>
</feature>
<evidence type="ECO:0000256" key="1">
    <source>
        <dbReference type="SAM" id="Phobius"/>
    </source>
</evidence>
<evidence type="ECO:0008006" key="5">
    <source>
        <dbReference type="Google" id="ProtNLM"/>
    </source>
</evidence>
<dbReference type="Proteomes" id="UP001281130">
    <property type="component" value="Unassembled WGS sequence"/>
</dbReference>
<organism evidence="3 4">
    <name type="scientific">Rubrobacter radiotolerans</name>
    <name type="common">Arthrobacter radiotolerans</name>
    <dbReference type="NCBI Taxonomy" id="42256"/>
    <lineage>
        <taxon>Bacteria</taxon>
        <taxon>Bacillati</taxon>
        <taxon>Actinomycetota</taxon>
        <taxon>Rubrobacteria</taxon>
        <taxon>Rubrobacterales</taxon>
        <taxon>Rubrobacteraceae</taxon>
        <taxon>Rubrobacter</taxon>
    </lineage>
</organism>
<accession>A0AB35T9T8</accession>
<keyword evidence="2" id="KW-0732">Signal</keyword>
<evidence type="ECO:0000313" key="3">
    <source>
        <dbReference type="EMBL" id="MDX5895188.1"/>
    </source>
</evidence>
<feature type="chain" id="PRO_5044274374" description="TrbC/VIRB2 family" evidence="2">
    <location>
        <begin position="18"/>
        <end position="102"/>
    </location>
</feature>
<protein>
    <recommendedName>
        <fullName evidence="5">TrbC/VIRB2 family</fullName>
    </recommendedName>
</protein>
<comment type="caution">
    <text evidence="3">The sequence shown here is derived from an EMBL/GenBank/DDBJ whole genome shotgun (WGS) entry which is preliminary data.</text>
</comment>